<sequence length="364" mass="40069">MPAPLEVVVHVFHHHSFYPPMEPIVDPRAYMMGSDSDMDSEPHLSEALTETDNDTPPETPLRPTMELGSADNLAKHEMKQSEDSSRTPVMPAPAHFSEPLQLATPNPIRPVPYAIRSFGCTRMEEEDRGYDSEREGRPGFPRYRSFQSPSATQEKTCAKRPALPRRAASFMVRQSGEGMSTPTSRSGFQSSPRPRQPSPLVPLDVCQPVLDAVDWSTELPSLEEMFGHPLSPEEEAQLLSDLIACPLEIIDVPTPAKDRSNEATGLGLGLPLSLEGDTWRTPTVVPRQQNVDSSPECTDTPGISPVLCDDSDLSPLTLPLPLVSPAMTDWSQWDVFSEIDDKILYALETGTWSDEALAGINPML</sequence>
<feature type="compositionally biased region" description="Basic and acidic residues" evidence="1">
    <location>
        <begin position="124"/>
        <end position="137"/>
    </location>
</feature>
<feature type="compositionally biased region" description="Polar residues" evidence="1">
    <location>
        <begin position="145"/>
        <end position="155"/>
    </location>
</feature>
<gene>
    <name evidence="2" type="ORF">RDB_LOCUS99932</name>
</gene>
<feature type="region of interest" description="Disordered" evidence="1">
    <location>
        <begin position="124"/>
        <end position="201"/>
    </location>
</feature>
<evidence type="ECO:0000256" key="1">
    <source>
        <dbReference type="SAM" id="MobiDB-lite"/>
    </source>
</evidence>
<accession>A0A8H3CKR4</accession>
<comment type="caution">
    <text evidence="2">The sequence shown here is derived from an EMBL/GenBank/DDBJ whole genome shotgun (WGS) entry which is preliminary data.</text>
</comment>
<organism evidence="2 3">
    <name type="scientific">Rhizoctonia solani</name>
    <dbReference type="NCBI Taxonomy" id="456999"/>
    <lineage>
        <taxon>Eukaryota</taxon>
        <taxon>Fungi</taxon>
        <taxon>Dikarya</taxon>
        <taxon>Basidiomycota</taxon>
        <taxon>Agaricomycotina</taxon>
        <taxon>Agaricomycetes</taxon>
        <taxon>Cantharellales</taxon>
        <taxon>Ceratobasidiaceae</taxon>
        <taxon>Rhizoctonia</taxon>
    </lineage>
</organism>
<dbReference type="Proteomes" id="UP000663853">
    <property type="component" value="Unassembled WGS sequence"/>
</dbReference>
<name>A0A8H3CKR4_9AGAM</name>
<dbReference type="OrthoDB" id="239262at2759"/>
<dbReference type="EMBL" id="CAJMXA010002992">
    <property type="protein sequence ID" value="CAE6489870.1"/>
    <property type="molecule type" value="Genomic_DNA"/>
</dbReference>
<proteinExistence type="predicted"/>
<feature type="compositionally biased region" description="Low complexity" evidence="1">
    <location>
        <begin position="184"/>
        <end position="193"/>
    </location>
</feature>
<protein>
    <submittedName>
        <fullName evidence="2">Uncharacterized protein</fullName>
    </submittedName>
</protein>
<dbReference type="AlphaFoldDB" id="A0A8H3CKR4"/>
<reference evidence="2" key="1">
    <citation type="submission" date="2021-01" db="EMBL/GenBank/DDBJ databases">
        <authorList>
            <person name="Kaushik A."/>
        </authorList>
    </citation>
    <scope>NUCLEOTIDE SEQUENCE</scope>
    <source>
        <strain evidence="2">AG6-10EEA</strain>
    </source>
</reference>
<evidence type="ECO:0000313" key="2">
    <source>
        <dbReference type="EMBL" id="CAE6489870.1"/>
    </source>
</evidence>
<feature type="region of interest" description="Disordered" evidence="1">
    <location>
        <begin position="33"/>
        <end position="66"/>
    </location>
</feature>
<evidence type="ECO:0000313" key="3">
    <source>
        <dbReference type="Proteomes" id="UP000663853"/>
    </source>
</evidence>